<keyword evidence="3" id="KW-0560">Oxidoreductase</keyword>
<dbReference type="OrthoDB" id="9762913at2"/>
<proteinExistence type="inferred from homology"/>
<evidence type="ECO:0000259" key="5">
    <source>
        <dbReference type="Pfam" id="PF00171"/>
    </source>
</evidence>
<dbReference type="GO" id="GO:0004777">
    <property type="term" value="F:succinate-semialdehyde dehydrogenase (NAD+) activity"/>
    <property type="evidence" value="ECO:0007669"/>
    <property type="project" value="TreeGrafter"/>
</dbReference>
<dbReference type="InterPro" id="IPR015590">
    <property type="entry name" value="Aldehyde_DH_dom"/>
</dbReference>
<gene>
    <name evidence="6" type="ORF">ESU54_06875</name>
</gene>
<dbReference type="FunFam" id="3.40.309.10:FF:000010">
    <property type="entry name" value="Gamma-aminobutyraldehyde dehydrogenase"/>
    <property type="match status" value="1"/>
</dbReference>
<feature type="region of interest" description="Disordered" evidence="4">
    <location>
        <begin position="1"/>
        <end position="43"/>
    </location>
</feature>
<dbReference type="InterPro" id="IPR016162">
    <property type="entry name" value="Ald_DH_N"/>
</dbReference>
<evidence type="ECO:0000256" key="3">
    <source>
        <dbReference type="ARBA" id="ARBA00023002"/>
    </source>
</evidence>
<dbReference type="SUPFAM" id="SSF53720">
    <property type="entry name" value="ALDH-like"/>
    <property type="match status" value="1"/>
</dbReference>
<dbReference type="Gene3D" id="3.40.309.10">
    <property type="entry name" value="Aldehyde Dehydrogenase, Chain A, domain 2"/>
    <property type="match status" value="1"/>
</dbReference>
<evidence type="ECO:0000256" key="1">
    <source>
        <dbReference type="ARBA" id="ARBA00009986"/>
    </source>
</evidence>
<feature type="compositionally biased region" description="Basic and acidic residues" evidence="4">
    <location>
        <begin position="14"/>
        <end position="34"/>
    </location>
</feature>
<comment type="caution">
    <text evidence="6">The sequence shown here is derived from an EMBL/GenBank/DDBJ whole genome shotgun (WGS) entry which is preliminary data.</text>
</comment>
<evidence type="ECO:0000313" key="6">
    <source>
        <dbReference type="EMBL" id="TXD73481.1"/>
    </source>
</evidence>
<evidence type="ECO:0000256" key="2">
    <source>
        <dbReference type="ARBA" id="ARBA00022857"/>
    </source>
</evidence>
<dbReference type="PANTHER" id="PTHR43217:SF2">
    <property type="entry name" value="SUCCINATE-SEMIALDEHYDE DEHYDROGENASE [NADP(+)]"/>
    <property type="match status" value="1"/>
</dbReference>
<sequence length="495" mass="53863">MSTTIENEPTGLENKSEQGKNSADKKENGSDKQKKASIKTVNPATNEVVKSFEEMTEHEIESAISGADNAYKDWKKTSYKERANLLHKVASLMRKKKDSLAKLITLEMGKLLKQSEGEIDLSADILDYYADHGETFLADKVLEPEYGEAIIRNSPIGVLFGVMPWNFPFYQVARFAAPNIMVGNTILLKHASNVPQCAAAIEKLFKEAEAPEGLYTNLFITGKHASALASDKRIKGVSLTGSEKAGASLAEAAGKNLKKVVLELGGSDAFIVLEDADMDKTVEWAVIGRMNNTGQSCVAAKRFIVVETVADEFLEKFKEKLSALKAGDPMDKDTQLGPVSSEEAAVHLDDQVKRSVAAGAKILLGGKRIDRKGAYMEATILTDITPDVPAYYEELFGPVASFYRVKDEAAAIELANDSPFGLGGSVFTNDIERGKKVADQIVTGMVFINHPTWTQADLPFGGTKRSGIGRELSELGIQEFVNKKLIRVSGISDPF</sequence>
<protein>
    <submittedName>
        <fullName evidence="6">NAD-dependent succinate-semialdehyde dehydrogenase</fullName>
    </submittedName>
</protein>
<dbReference type="InterPro" id="IPR044148">
    <property type="entry name" value="ALDH_GabD1-like"/>
</dbReference>
<dbReference type="Proteomes" id="UP000321497">
    <property type="component" value="Unassembled WGS sequence"/>
</dbReference>
<evidence type="ECO:0000256" key="4">
    <source>
        <dbReference type="SAM" id="MobiDB-lite"/>
    </source>
</evidence>
<keyword evidence="2" id="KW-0521">NADP</keyword>
<dbReference type="FunFam" id="3.40.605.10:FF:000012">
    <property type="entry name" value="NAD-dependent succinate-semialdehyde dehydrogenase"/>
    <property type="match status" value="1"/>
</dbReference>
<dbReference type="PANTHER" id="PTHR43217">
    <property type="entry name" value="SUCCINATE SEMIALDEHYDE DEHYDROGENASE [NAD(P)+] SAD"/>
    <property type="match status" value="1"/>
</dbReference>
<feature type="domain" description="Aldehyde dehydrogenase" evidence="5">
    <location>
        <begin position="33"/>
        <end position="485"/>
    </location>
</feature>
<comment type="similarity">
    <text evidence="1">Belongs to the aldehyde dehydrogenase family.</text>
</comment>
<dbReference type="GO" id="GO:0004030">
    <property type="term" value="F:aldehyde dehydrogenase [NAD(P)+] activity"/>
    <property type="evidence" value="ECO:0007669"/>
    <property type="project" value="InterPro"/>
</dbReference>
<dbReference type="Gene3D" id="3.40.605.10">
    <property type="entry name" value="Aldehyde Dehydrogenase, Chain A, domain 1"/>
    <property type="match status" value="1"/>
</dbReference>
<name>A0A5C6Z276_9FLAO</name>
<dbReference type="InterPro" id="IPR016163">
    <property type="entry name" value="Ald_DH_C"/>
</dbReference>
<dbReference type="CDD" id="cd07100">
    <property type="entry name" value="ALDH_SSADH1_GabD1"/>
    <property type="match status" value="1"/>
</dbReference>
<dbReference type="AlphaFoldDB" id="A0A5C6Z276"/>
<dbReference type="InterPro" id="IPR016161">
    <property type="entry name" value="Ald_DH/histidinol_DH"/>
</dbReference>
<reference evidence="6 7" key="1">
    <citation type="submission" date="2019-08" db="EMBL/GenBank/DDBJ databases">
        <title>Genome of Aequorivita antarctica SW49 (type strain).</title>
        <authorList>
            <person name="Bowman J.P."/>
        </authorList>
    </citation>
    <scope>NUCLEOTIDE SEQUENCE [LARGE SCALE GENOMIC DNA]</scope>
    <source>
        <strain evidence="6 7">SW49</strain>
    </source>
</reference>
<keyword evidence="7" id="KW-1185">Reference proteome</keyword>
<dbReference type="InterPro" id="IPR047110">
    <property type="entry name" value="GABD/Sad-like"/>
</dbReference>
<accession>A0A5C6Z276</accession>
<dbReference type="Pfam" id="PF00171">
    <property type="entry name" value="Aldedh"/>
    <property type="match status" value="1"/>
</dbReference>
<organism evidence="6 7">
    <name type="scientific">Aequorivita antarctica</name>
    <dbReference type="NCBI Taxonomy" id="153266"/>
    <lineage>
        <taxon>Bacteria</taxon>
        <taxon>Pseudomonadati</taxon>
        <taxon>Bacteroidota</taxon>
        <taxon>Flavobacteriia</taxon>
        <taxon>Flavobacteriales</taxon>
        <taxon>Flavobacteriaceae</taxon>
        <taxon>Aequorivita</taxon>
    </lineage>
</organism>
<dbReference type="EMBL" id="VORT01000004">
    <property type="protein sequence ID" value="TXD73481.1"/>
    <property type="molecule type" value="Genomic_DNA"/>
</dbReference>
<dbReference type="RefSeq" id="WP_111845317.1">
    <property type="nucleotide sequence ID" value="NZ_UEGI01000016.1"/>
</dbReference>
<evidence type="ECO:0000313" key="7">
    <source>
        <dbReference type="Proteomes" id="UP000321497"/>
    </source>
</evidence>